<dbReference type="SMART" id="SM00388">
    <property type="entry name" value="HisKA"/>
    <property type="match status" value="1"/>
</dbReference>
<keyword evidence="5" id="KW-0808">Transferase</keyword>
<sequence length="469" mass="52948">MVKQLRRKLVGAYVLATGLLLSLIVTGLLLLSLNQYETNNISRYQTVFGNVVDTIRDSNKISHMWLAQSEISENMMISVSSNSVPLSFKGAWKPLTDRDRLFEKLNHFAEQDGFFEEIPGSKPGEVRSPVYSIYGDQREHYYGSIYLKKAYGTEQKILILKALTDEKEVYRNSVLLYFSVNLMGLVILFFICRTFVNHSLKPLEAGLKRQSEFIAAASHELRAPLTVIRAGIHAVSMDEGKAKQFLPGIEKEGERMTVLIDDLLQLASADAGTWTMRAEPLMTDTFLISNYDALAELCRKKNQLFELRLQEEELPEVCGDRQRLMQLMTILTDNASSYSPEGSTIAVIVRSDAKYVFIEVEDHGCGISEEDKKRVFDRFYRADKSRNDKSHYGLGLSIAVELVKLHHGKLTVKDTDGGGSTFVLQLPVWDSQRDGDVGSRKKKRGSGKWTLYVRAVILLQSIMRARGPV</sequence>
<dbReference type="SMART" id="SM00387">
    <property type="entry name" value="HATPase_c"/>
    <property type="match status" value="1"/>
</dbReference>
<evidence type="ECO:0000256" key="3">
    <source>
        <dbReference type="ARBA" id="ARBA00012438"/>
    </source>
</evidence>
<dbReference type="Pfam" id="PF02518">
    <property type="entry name" value="HATPase_c"/>
    <property type="match status" value="1"/>
</dbReference>
<keyword evidence="4" id="KW-0597">Phosphoprotein</keyword>
<keyword evidence="7" id="KW-0902">Two-component regulatory system</keyword>
<comment type="catalytic activity">
    <reaction evidence="1">
        <text>ATP + protein L-histidine = ADP + protein N-phospho-L-histidine.</text>
        <dbReference type="EC" id="2.7.13.3"/>
    </reaction>
</comment>
<evidence type="ECO:0000313" key="11">
    <source>
        <dbReference type="Proteomes" id="UP000261023"/>
    </source>
</evidence>
<feature type="domain" description="Histidine kinase" evidence="9">
    <location>
        <begin position="216"/>
        <end position="430"/>
    </location>
</feature>
<evidence type="ECO:0000313" key="10">
    <source>
        <dbReference type="EMBL" id="RGD71882.1"/>
    </source>
</evidence>
<protein>
    <recommendedName>
        <fullName evidence="3">histidine kinase</fullName>
        <ecNumber evidence="3">2.7.13.3</ecNumber>
    </recommendedName>
</protein>
<evidence type="ECO:0000256" key="6">
    <source>
        <dbReference type="ARBA" id="ARBA00022777"/>
    </source>
</evidence>
<proteinExistence type="predicted"/>
<dbReference type="RefSeq" id="WP_025532098.1">
    <property type="nucleotide sequence ID" value="NZ_QTJW01000002.1"/>
</dbReference>
<dbReference type="GO" id="GO:0016020">
    <property type="term" value="C:membrane"/>
    <property type="evidence" value="ECO:0007669"/>
    <property type="project" value="UniProtKB-SubCell"/>
</dbReference>
<dbReference type="SUPFAM" id="SSF55874">
    <property type="entry name" value="ATPase domain of HSP90 chaperone/DNA topoisomerase II/histidine kinase"/>
    <property type="match status" value="1"/>
</dbReference>
<dbReference type="EMBL" id="QTJW01000002">
    <property type="protein sequence ID" value="RGD71882.1"/>
    <property type="molecule type" value="Genomic_DNA"/>
</dbReference>
<evidence type="ECO:0000256" key="1">
    <source>
        <dbReference type="ARBA" id="ARBA00000085"/>
    </source>
</evidence>
<dbReference type="Gene3D" id="3.30.565.10">
    <property type="entry name" value="Histidine kinase-like ATPase, C-terminal domain"/>
    <property type="match status" value="1"/>
</dbReference>
<feature type="transmembrane region" description="Helical" evidence="8">
    <location>
        <begin position="174"/>
        <end position="196"/>
    </location>
</feature>
<comment type="subcellular location">
    <subcellularLocation>
        <location evidence="2">Membrane</location>
    </subcellularLocation>
</comment>
<dbReference type="InterPro" id="IPR050736">
    <property type="entry name" value="Sensor_HK_Regulatory"/>
</dbReference>
<evidence type="ECO:0000256" key="8">
    <source>
        <dbReference type="SAM" id="Phobius"/>
    </source>
</evidence>
<name>A0A3E3DRF8_9FIRM</name>
<dbReference type="Pfam" id="PF00512">
    <property type="entry name" value="HisKA"/>
    <property type="match status" value="1"/>
</dbReference>
<keyword evidence="8" id="KW-1133">Transmembrane helix</keyword>
<evidence type="ECO:0000256" key="2">
    <source>
        <dbReference type="ARBA" id="ARBA00004370"/>
    </source>
</evidence>
<evidence type="ECO:0000259" key="9">
    <source>
        <dbReference type="PROSITE" id="PS50109"/>
    </source>
</evidence>
<dbReference type="InterPro" id="IPR004358">
    <property type="entry name" value="Sig_transdc_His_kin-like_C"/>
</dbReference>
<feature type="transmembrane region" description="Helical" evidence="8">
    <location>
        <begin position="12"/>
        <end position="33"/>
    </location>
</feature>
<dbReference type="InterPro" id="IPR036097">
    <property type="entry name" value="HisK_dim/P_sf"/>
</dbReference>
<organism evidence="10 11">
    <name type="scientific">Hungatella hathewayi</name>
    <dbReference type="NCBI Taxonomy" id="154046"/>
    <lineage>
        <taxon>Bacteria</taxon>
        <taxon>Bacillati</taxon>
        <taxon>Bacillota</taxon>
        <taxon>Clostridia</taxon>
        <taxon>Lachnospirales</taxon>
        <taxon>Lachnospiraceae</taxon>
        <taxon>Hungatella</taxon>
    </lineage>
</organism>
<dbReference type="AlphaFoldDB" id="A0A3E3DRF8"/>
<dbReference type="SUPFAM" id="SSF47384">
    <property type="entry name" value="Homodimeric domain of signal transducing histidine kinase"/>
    <property type="match status" value="1"/>
</dbReference>
<dbReference type="Proteomes" id="UP000261023">
    <property type="component" value="Unassembled WGS sequence"/>
</dbReference>
<accession>A0A3E3DRF8</accession>
<comment type="caution">
    <text evidence="10">The sequence shown here is derived from an EMBL/GenBank/DDBJ whole genome shotgun (WGS) entry which is preliminary data.</text>
</comment>
<keyword evidence="6 10" id="KW-0418">Kinase</keyword>
<dbReference type="PANTHER" id="PTHR43711:SF1">
    <property type="entry name" value="HISTIDINE KINASE 1"/>
    <property type="match status" value="1"/>
</dbReference>
<dbReference type="PANTHER" id="PTHR43711">
    <property type="entry name" value="TWO-COMPONENT HISTIDINE KINASE"/>
    <property type="match status" value="1"/>
</dbReference>
<evidence type="ECO:0000256" key="5">
    <source>
        <dbReference type="ARBA" id="ARBA00022679"/>
    </source>
</evidence>
<dbReference type="InterPro" id="IPR005467">
    <property type="entry name" value="His_kinase_dom"/>
</dbReference>
<dbReference type="InterPro" id="IPR003661">
    <property type="entry name" value="HisK_dim/P_dom"/>
</dbReference>
<gene>
    <name evidence="10" type="ORF">DWX31_02235</name>
</gene>
<evidence type="ECO:0000256" key="4">
    <source>
        <dbReference type="ARBA" id="ARBA00022553"/>
    </source>
</evidence>
<dbReference type="OrthoDB" id="9813151at2"/>
<dbReference type="EC" id="2.7.13.3" evidence="3"/>
<dbReference type="PRINTS" id="PR00344">
    <property type="entry name" value="BCTRLSENSOR"/>
</dbReference>
<keyword evidence="8" id="KW-0812">Transmembrane</keyword>
<dbReference type="CDD" id="cd00082">
    <property type="entry name" value="HisKA"/>
    <property type="match status" value="1"/>
</dbReference>
<dbReference type="GO" id="GO:0000155">
    <property type="term" value="F:phosphorelay sensor kinase activity"/>
    <property type="evidence" value="ECO:0007669"/>
    <property type="project" value="InterPro"/>
</dbReference>
<dbReference type="InterPro" id="IPR036890">
    <property type="entry name" value="HATPase_C_sf"/>
</dbReference>
<dbReference type="PROSITE" id="PS50109">
    <property type="entry name" value="HIS_KIN"/>
    <property type="match status" value="1"/>
</dbReference>
<keyword evidence="8" id="KW-0472">Membrane</keyword>
<reference evidence="10 11" key="1">
    <citation type="submission" date="2018-08" db="EMBL/GenBank/DDBJ databases">
        <title>A genome reference for cultivated species of the human gut microbiota.</title>
        <authorList>
            <person name="Zou Y."/>
            <person name="Xue W."/>
            <person name="Luo G."/>
        </authorList>
    </citation>
    <scope>NUCLEOTIDE SEQUENCE [LARGE SCALE GENOMIC DNA]</scope>
    <source>
        <strain evidence="10 11">AF19-13AC</strain>
    </source>
</reference>
<evidence type="ECO:0000256" key="7">
    <source>
        <dbReference type="ARBA" id="ARBA00023012"/>
    </source>
</evidence>
<dbReference type="InterPro" id="IPR003594">
    <property type="entry name" value="HATPase_dom"/>
</dbReference>
<dbReference type="FunFam" id="3.30.565.10:FF:000006">
    <property type="entry name" value="Sensor histidine kinase WalK"/>
    <property type="match status" value="1"/>
</dbReference>
<dbReference type="Gene3D" id="1.10.287.130">
    <property type="match status" value="1"/>
</dbReference>